<gene>
    <name evidence="4" type="ORF">C6Y39_01325</name>
</gene>
<evidence type="ECO:0000256" key="1">
    <source>
        <dbReference type="ARBA" id="ARBA00022553"/>
    </source>
</evidence>
<dbReference type="PROSITE" id="PS50110">
    <property type="entry name" value="RESPONSE_REGULATORY"/>
    <property type="match status" value="1"/>
</dbReference>
<dbReference type="PANTHER" id="PTHR44591">
    <property type="entry name" value="STRESS RESPONSE REGULATOR PROTEIN 1"/>
    <property type="match status" value="1"/>
</dbReference>
<dbReference type="Pfam" id="PF00072">
    <property type="entry name" value="Response_reg"/>
    <property type="match status" value="1"/>
</dbReference>
<dbReference type="Proteomes" id="UP000239539">
    <property type="component" value="Unassembled WGS sequence"/>
</dbReference>
<evidence type="ECO:0000313" key="5">
    <source>
        <dbReference type="Proteomes" id="UP000239539"/>
    </source>
</evidence>
<name>A0ABX5CSS2_9ALTE</name>
<dbReference type="InterPro" id="IPR011006">
    <property type="entry name" value="CheY-like_superfamily"/>
</dbReference>
<protein>
    <submittedName>
        <fullName evidence="4">Response regulator</fullName>
    </submittedName>
</protein>
<evidence type="ECO:0000256" key="2">
    <source>
        <dbReference type="PROSITE-ProRule" id="PRU00169"/>
    </source>
</evidence>
<reference evidence="5" key="1">
    <citation type="journal article" date="2020" name="Int. J. Syst. Evol. Microbiol.">
        <title>Alteromonas alba sp. nov., a marine bacterium isolated from the seawater of the West Pacific Ocean.</title>
        <authorList>
            <person name="Sun C."/>
            <person name="Wu Y.-H."/>
            <person name="Xamxidin M."/>
            <person name="Cheng H."/>
            <person name="Xu X.-W."/>
        </authorList>
    </citation>
    <scope>NUCLEOTIDE SEQUENCE [LARGE SCALE GENOMIC DNA]</scope>
    <source>
        <strain evidence="5">9a2</strain>
    </source>
</reference>
<dbReference type="InterPro" id="IPR001789">
    <property type="entry name" value="Sig_transdc_resp-reg_receiver"/>
</dbReference>
<dbReference type="SMART" id="SM00448">
    <property type="entry name" value="REC"/>
    <property type="match status" value="1"/>
</dbReference>
<dbReference type="SUPFAM" id="SSF52172">
    <property type="entry name" value="CheY-like"/>
    <property type="match status" value="1"/>
</dbReference>
<dbReference type="InterPro" id="IPR050595">
    <property type="entry name" value="Bact_response_regulator"/>
</dbReference>
<comment type="caution">
    <text evidence="4">The sequence shown here is derived from an EMBL/GenBank/DDBJ whole genome shotgun (WGS) entry which is preliminary data.</text>
</comment>
<dbReference type="EMBL" id="PVNO01000002">
    <property type="protein sequence ID" value="PRO70628.1"/>
    <property type="molecule type" value="Genomic_DNA"/>
</dbReference>
<evidence type="ECO:0000313" key="4">
    <source>
        <dbReference type="EMBL" id="PRO70628.1"/>
    </source>
</evidence>
<organism evidence="4 5">
    <name type="scientific">Alteromonas gracilis</name>
    <dbReference type="NCBI Taxonomy" id="1479524"/>
    <lineage>
        <taxon>Bacteria</taxon>
        <taxon>Pseudomonadati</taxon>
        <taxon>Pseudomonadota</taxon>
        <taxon>Gammaproteobacteria</taxon>
        <taxon>Alteromonadales</taxon>
        <taxon>Alteromonadaceae</taxon>
        <taxon>Alteromonas/Salinimonas group</taxon>
        <taxon>Alteromonas</taxon>
    </lineage>
</organism>
<accession>A0ABX5CSS2</accession>
<feature type="modified residue" description="4-aspartylphosphate" evidence="2">
    <location>
        <position position="54"/>
    </location>
</feature>
<feature type="domain" description="Response regulatory" evidence="3">
    <location>
        <begin position="4"/>
        <end position="119"/>
    </location>
</feature>
<sequence length="132" mass="14650">MGFNILICDDSSLARKMARNNLPDGFAETIYEVSNGMDALEVLAHHTIDLVLLDLTMPVLDGLGVLSEIKRRQLEVFVIVISGDIQPQMQEKVMSLGALSFIEKPIKRDALKTILCRFGFILPDTYQTAIAV</sequence>
<dbReference type="RefSeq" id="WP_105929528.1">
    <property type="nucleotide sequence ID" value="NZ_PVNO01000002.1"/>
</dbReference>
<evidence type="ECO:0000259" key="3">
    <source>
        <dbReference type="PROSITE" id="PS50110"/>
    </source>
</evidence>
<keyword evidence="1 2" id="KW-0597">Phosphoprotein</keyword>
<proteinExistence type="predicted"/>
<dbReference type="Gene3D" id="3.40.50.2300">
    <property type="match status" value="1"/>
</dbReference>
<keyword evidence="5" id="KW-1185">Reference proteome</keyword>
<dbReference type="PANTHER" id="PTHR44591:SF24">
    <property type="entry name" value="PROTEIN-GLUTAMATE METHYLESTERASE_PROTEIN-GLUTAMINE GLUTAMINASE 1"/>
    <property type="match status" value="1"/>
</dbReference>